<sequence>MIAPRIPRALKYFNIYVDGIPYREKCDSVTLPSLNFVVESFRAGGMDAPVGIEMGMEELTLSMTVADCSDELLGLLGKPNIDISLRGAIQAQGAAEEGIVISMRGFCKSYEPGQWQPGAKSTTTINYTLNYFKYVQNDKEIVEIDIYNMVRRFNGVDQLAKHRELLGM</sequence>
<dbReference type="AlphaFoldDB" id="A0A024LSG4"/>
<organism evidence="2">
    <name type="scientific">Bartonella schoenbuchensis</name>
    <dbReference type="NCBI Taxonomy" id="165694"/>
    <lineage>
        <taxon>Bacteria</taxon>
        <taxon>Pseudomonadati</taxon>
        <taxon>Pseudomonadota</taxon>
        <taxon>Alphaproteobacteria</taxon>
        <taxon>Hyphomicrobiales</taxon>
        <taxon>Bartonellaceae</taxon>
        <taxon>Bartonella</taxon>
    </lineage>
</organism>
<accession>A0A024LSG4</accession>
<evidence type="ECO:0000313" key="1">
    <source>
        <dbReference type="EMBL" id="CDP80318.1"/>
    </source>
</evidence>
<evidence type="ECO:0000313" key="2">
    <source>
        <dbReference type="EMBL" id="CDP80330.1"/>
    </source>
</evidence>
<name>A0A024LSG4_9HYPH</name>
<dbReference type="RefSeq" id="WP_343358209.1">
    <property type="nucleotide sequence ID" value="NZ_CP154603.1"/>
</dbReference>
<protein>
    <submittedName>
        <fullName evidence="2">Phage tail tube protein FII</fullName>
    </submittedName>
</protein>
<reference evidence="2" key="2">
    <citation type="submission" date="2014-05" db="EMBL/GenBank/DDBJ databases">
        <title>Genome sequencing of Bartonella spp. isolated from human blood.</title>
        <authorList>
            <person name="Raoult D."/>
        </authorList>
    </citation>
    <scope>NUCLEOTIDE SEQUENCE</scope>
    <source>
        <strain evidence="2">MVT06</strain>
    </source>
</reference>
<dbReference type="NCBIfam" id="TIGR01611">
    <property type="entry name" value="tail_tube"/>
    <property type="match status" value="1"/>
</dbReference>
<dbReference type="Pfam" id="PF04985">
    <property type="entry name" value="Phage_tube"/>
    <property type="match status" value="1"/>
</dbReference>
<reference evidence="2" key="1">
    <citation type="submission" date="2013-11" db="EMBL/GenBank/DDBJ databases">
        <authorList>
            <person name="GENOMES U."/>
        </authorList>
    </citation>
    <scope>NUCLEOTIDE SEQUENCE</scope>
    <source>
        <strain evidence="2">MVT06</strain>
    </source>
</reference>
<dbReference type="EMBL" id="HG977196">
    <property type="protein sequence ID" value="CDP80318.1"/>
    <property type="molecule type" value="Genomic_DNA"/>
</dbReference>
<dbReference type="EMBL" id="HG977196">
    <property type="protein sequence ID" value="CDP80330.1"/>
    <property type="molecule type" value="Genomic_DNA"/>
</dbReference>
<gene>
    <name evidence="2" type="primary">gpFII_4</name>
    <name evidence="1" type="synonym">gpFII_3</name>
    <name evidence="1" type="ORF">BN1046_01245</name>
    <name evidence="2" type="ORF">BN1046_01257</name>
</gene>
<proteinExistence type="predicted"/>
<dbReference type="InterPro" id="IPR006498">
    <property type="entry name" value="Tail_tube"/>
</dbReference>